<comment type="caution">
    <text evidence="1">The sequence shown here is derived from an EMBL/GenBank/DDBJ whole genome shotgun (WGS) entry which is preliminary data.</text>
</comment>
<dbReference type="Proteomes" id="UP001139157">
    <property type="component" value="Unassembled WGS sequence"/>
</dbReference>
<dbReference type="RefSeq" id="WP_251918992.1">
    <property type="nucleotide sequence ID" value="NZ_JAMRXG010000038.1"/>
</dbReference>
<reference evidence="1" key="1">
    <citation type="submission" date="2022-06" db="EMBL/GenBank/DDBJ databases">
        <title>Novel species in genus nocardia.</title>
        <authorList>
            <person name="Li F."/>
        </authorList>
    </citation>
    <scope>NUCLEOTIDE SEQUENCE</scope>
    <source>
        <strain evidence="1">CDC141</strain>
    </source>
</reference>
<organism evidence="1 2">
    <name type="scientific">Nocardia pulmonis</name>
    <dbReference type="NCBI Taxonomy" id="2951408"/>
    <lineage>
        <taxon>Bacteria</taxon>
        <taxon>Bacillati</taxon>
        <taxon>Actinomycetota</taxon>
        <taxon>Actinomycetes</taxon>
        <taxon>Mycobacteriales</taxon>
        <taxon>Nocardiaceae</taxon>
        <taxon>Nocardia</taxon>
    </lineage>
</organism>
<gene>
    <name evidence="1" type="ORF">NDR86_36975</name>
</gene>
<name>A0A9X2EGE3_9NOCA</name>
<feature type="non-terminal residue" evidence="1">
    <location>
        <position position="1"/>
    </location>
</feature>
<dbReference type="AlphaFoldDB" id="A0A9X2EGE3"/>
<sequence>IESFGDMAAVLDAGTPQDRAALYEALDLELRYEPFEQAAAVSVRVVEVGVRRGTHALTTQIDLRKCA</sequence>
<keyword evidence="2" id="KW-1185">Reference proteome</keyword>
<accession>A0A9X2EGE3</accession>
<protein>
    <submittedName>
        <fullName evidence="1">Uncharacterized protein</fullName>
    </submittedName>
</protein>
<proteinExistence type="predicted"/>
<dbReference type="EMBL" id="JAMRXG010000038">
    <property type="protein sequence ID" value="MCM6779085.1"/>
    <property type="molecule type" value="Genomic_DNA"/>
</dbReference>
<evidence type="ECO:0000313" key="2">
    <source>
        <dbReference type="Proteomes" id="UP001139157"/>
    </source>
</evidence>
<evidence type="ECO:0000313" key="1">
    <source>
        <dbReference type="EMBL" id="MCM6779085.1"/>
    </source>
</evidence>